<evidence type="ECO:0000259" key="1">
    <source>
        <dbReference type="PROSITE" id="PS51677"/>
    </source>
</evidence>
<dbReference type="CDD" id="cd10948">
    <property type="entry name" value="CE4_BsPdaA_like"/>
    <property type="match status" value="1"/>
</dbReference>
<dbReference type="InterPro" id="IPR011330">
    <property type="entry name" value="Glyco_hydro/deAcase_b/a-brl"/>
</dbReference>
<dbReference type="OrthoDB" id="9812065at2"/>
<dbReference type="GO" id="GO:0016810">
    <property type="term" value="F:hydrolase activity, acting on carbon-nitrogen (but not peptide) bonds"/>
    <property type="evidence" value="ECO:0007669"/>
    <property type="project" value="InterPro"/>
</dbReference>
<dbReference type="GO" id="GO:0005975">
    <property type="term" value="P:carbohydrate metabolic process"/>
    <property type="evidence" value="ECO:0007669"/>
    <property type="project" value="InterPro"/>
</dbReference>
<evidence type="ECO:0000313" key="2">
    <source>
        <dbReference type="EMBL" id="KMY28581.1"/>
    </source>
</evidence>
<dbReference type="RefSeq" id="WP_049668851.1">
    <property type="nucleotide sequence ID" value="NZ_LFXJ01000011.1"/>
</dbReference>
<feature type="domain" description="NodB homology" evidence="1">
    <location>
        <begin position="70"/>
        <end position="251"/>
    </location>
</feature>
<evidence type="ECO:0000313" key="3">
    <source>
        <dbReference type="Proteomes" id="UP000037326"/>
    </source>
</evidence>
<dbReference type="Proteomes" id="UP000037326">
    <property type="component" value="Unassembled WGS sequence"/>
</dbReference>
<dbReference type="GO" id="GO:0016020">
    <property type="term" value="C:membrane"/>
    <property type="evidence" value="ECO:0007669"/>
    <property type="project" value="TreeGrafter"/>
</dbReference>
<dbReference type="SUPFAM" id="SSF88713">
    <property type="entry name" value="Glycoside hydrolase/deacetylase"/>
    <property type="match status" value="1"/>
</dbReference>
<dbReference type="InterPro" id="IPR050248">
    <property type="entry name" value="Polysacc_deacetylase_ArnD"/>
</dbReference>
<sequence length="272" mass="30510">MWKQHIVGAVIATFIIAAAISFNPYSASGSEEYNWGLKRAKNGEQAEAGAQLDQVIEKYGAIYKGKPDKKVAYLTFDNGYENGFTESILDTLKKENAPATFFLTGHYVESAPDLVKRMVKDGHIIGNHSYGHPNMARLTPDGIRTEWKKLDDKLRELTGIERTTYARPPEGTFNAKLLEVGNAAGYRHIFWSVAFKDWERDVRRGADYAYNALMEQLHPGAVILMHTVAQDNAEALPRFIAEAKKQGYTFLSLDDLVLEYEDFPLALQSSTP</sequence>
<organism evidence="2 3">
    <name type="scientific">Lysinibacillus xylanilyticus</name>
    <dbReference type="NCBI Taxonomy" id="582475"/>
    <lineage>
        <taxon>Bacteria</taxon>
        <taxon>Bacillati</taxon>
        <taxon>Bacillota</taxon>
        <taxon>Bacilli</taxon>
        <taxon>Bacillales</taxon>
        <taxon>Bacillaceae</taxon>
        <taxon>Lysinibacillus</taxon>
    </lineage>
</organism>
<dbReference type="InterPro" id="IPR014235">
    <property type="entry name" value="Spore_PdaA"/>
</dbReference>
<dbReference type="InterPro" id="IPR002509">
    <property type="entry name" value="NODB_dom"/>
</dbReference>
<dbReference type="Pfam" id="PF01522">
    <property type="entry name" value="Polysacc_deac_1"/>
    <property type="match status" value="1"/>
</dbReference>
<protein>
    <submittedName>
        <fullName evidence="2">Polysaccharide deacetylase</fullName>
    </submittedName>
</protein>
<dbReference type="PATRIC" id="fig|582475.4.peg.5170"/>
<dbReference type="GeneID" id="96601033"/>
<accession>A0A0K9F356</accession>
<gene>
    <name evidence="2" type="ORF">ACZ11_22765</name>
</gene>
<dbReference type="PANTHER" id="PTHR10587:SF78">
    <property type="entry name" value="PEPTIDOGLYCAN-N-ACETYLMURAMIC ACID DEACETYLASE PDAA"/>
    <property type="match status" value="1"/>
</dbReference>
<dbReference type="PANTHER" id="PTHR10587">
    <property type="entry name" value="GLYCOSYL TRANSFERASE-RELATED"/>
    <property type="match status" value="1"/>
</dbReference>
<reference evidence="3" key="1">
    <citation type="submission" date="2015-07" db="EMBL/GenBank/DDBJ databases">
        <authorList>
            <consortium name="Consortium for Microbial Forensics and Genomics (microFORGE)"/>
            <person name="Knight B.M."/>
            <person name="Roberts D.P."/>
            <person name="Lin D."/>
            <person name="Hari K."/>
            <person name="Fletcher J."/>
            <person name="Melcher U."/>
            <person name="Blagden T."/>
            <person name="Winegar R.A."/>
        </authorList>
    </citation>
    <scope>NUCLEOTIDE SEQUENCE [LARGE SCALE GENOMIC DNA]</scope>
    <source>
        <strain evidence="3">DSM 23493</strain>
    </source>
</reference>
<dbReference type="AlphaFoldDB" id="A0A0K9F356"/>
<proteinExistence type="predicted"/>
<dbReference type="EMBL" id="LFXJ01000011">
    <property type="protein sequence ID" value="KMY28581.1"/>
    <property type="molecule type" value="Genomic_DNA"/>
</dbReference>
<dbReference type="PROSITE" id="PS51677">
    <property type="entry name" value="NODB"/>
    <property type="match status" value="1"/>
</dbReference>
<comment type="caution">
    <text evidence="2">The sequence shown here is derived from an EMBL/GenBank/DDBJ whole genome shotgun (WGS) entry which is preliminary data.</text>
</comment>
<name>A0A0K9F356_9BACI</name>
<dbReference type="Gene3D" id="3.20.20.370">
    <property type="entry name" value="Glycoside hydrolase/deacetylase"/>
    <property type="match status" value="1"/>
</dbReference>